<protein>
    <submittedName>
        <fullName evidence="1">Uncharacterized protein</fullName>
    </submittedName>
</protein>
<evidence type="ECO:0000313" key="2">
    <source>
        <dbReference type="Proteomes" id="UP001501509"/>
    </source>
</evidence>
<name>A0ABP6DDZ5_9ACTN</name>
<accession>A0ABP6DDZ5</accession>
<dbReference type="EMBL" id="BAAATD010000028">
    <property type="protein sequence ID" value="GAA2639268.1"/>
    <property type="molecule type" value="Genomic_DNA"/>
</dbReference>
<sequence length="96" mass="11152">MRYTYAPLAGAEPGRVVRWTWPLRRRLQRWRLQAPIVQREGITVHEGPHYAFRSPSSCVDCKPCVEVDISRADNRVLLPEEWRHLVAAIKAGEFDI</sequence>
<keyword evidence="2" id="KW-1185">Reference proteome</keyword>
<dbReference type="RefSeq" id="WP_344549330.1">
    <property type="nucleotide sequence ID" value="NZ_BAAATD010000028.1"/>
</dbReference>
<evidence type="ECO:0000313" key="1">
    <source>
        <dbReference type="EMBL" id="GAA2639268.1"/>
    </source>
</evidence>
<dbReference type="Proteomes" id="UP001501509">
    <property type="component" value="Unassembled WGS sequence"/>
</dbReference>
<organism evidence="1 2">
    <name type="scientific">Actinomadura fulvescens</name>
    <dbReference type="NCBI Taxonomy" id="46160"/>
    <lineage>
        <taxon>Bacteria</taxon>
        <taxon>Bacillati</taxon>
        <taxon>Actinomycetota</taxon>
        <taxon>Actinomycetes</taxon>
        <taxon>Streptosporangiales</taxon>
        <taxon>Thermomonosporaceae</taxon>
        <taxon>Actinomadura</taxon>
    </lineage>
</organism>
<proteinExistence type="predicted"/>
<comment type="caution">
    <text evidence="1">The sequence shown here is derived from an EMBL/GenBank/DDBJ whole genome shotgun (WGS) entry which is preliminary data.</text>
</comment>
<reference evidence="2" key="1">
    <citation type="journal article" date="2019" name="Int. J. Syst. Evol. Microbiol.">
        <title>The Global Catalogue of Microorganisms (GCM) 10K type strain sequencing project: providing services to taxonomists for standard genome sequencing and annotation.</title>
        <authorList>
            <consortium name="The Broad Institute Genomics Platform"/>
            <consortium name="The Broad Institute Genome Sequencing Center for Infectious Disease"/>
            <person name="Wu L."/>
            <person name="Ma J."/>
        </authorList>
    </citation>
    <scope>NUCLEOTIDE SEQUENCE [LARGE SCALE GENOMIC DNA]</scope>
    <source>
        <strain evidence="2">JCM 6833</strain>
    </source>
</reference>
<gene>
    <name evidence="1" type="ORF">GCM10010411_94300</name>
</gene>